<feature type="domain" description="FAD dependent oxidoreductase" evidence="7">
    <location>
        <begin position="8"/>
        <end position="60"/>
    </location>
</feature>
<dbReference type="Pfam" id="PF01266">
    <property type="entry name" value="DAO"/>
    <property type="match status" value="1"/>
</dbReference>
<evidence type="ECO:0000256" key="1">
    <source>
        <dbReference type="ARBA" id="ARBA00022516"/>
    </source>
</evidence>
<evidence type="ECO:0000313" key="9">
    <source>
        <dbReference type="EMBL" id="OGF13874.1"/>
    </source>
</evidence>
<evidence type="ECO:0000259" key="8">
    <source>
        <dbReference type="Pfam" id="PF22578"/>
    </source>
</evidence>
<dbReference type="GO" id="GO:0016628">
    <property type="term" value="F:oxidoreductase activity, acting on the CH-CH group of donors, NAD or NADP as acceptor"/>
    <property type="evidence" value="ECO:0007669"/>
    <property type="project" value="InterPro"/>
</dbReference>
<evidence type="ECO:0000256" key="6">
    <source>
        <dbReference type="ARBA" id="ARBA00023264"/>
    </source>
</evidence>
<protein>
    <recommendedName>
        <fullName evidence="11">FAD-binding domain-containing protein</fullName>
    </recommendedName>
</protein>
<dbReference type="InterPro" id="IPR054715">
    <property type="entry name" value="GGR_cat"/>
</dbReference>
<dbReference type="EMBL" id="MFFM01000011">
    <property type="protein sequence ID" value="OGF13874.1"/>
    <property type="molecule type" value="Genomic_DNA"/>
</dbReference>
<dbReference type="Gene3D" id="3.30.9.10">
    <property type="entry name" value="D-Amino Acid Oxidase, subunit A, domain 2"/>
    <property type="match status" value="1"/>
</dbReference>
<dbReference type="SUPFAM" id="SSF51905">
    <property type="entry name" value="FAD/NAD(P)-binding domain"/>
    <property type="match status" value="1"/>
</dbReference>
<name>A0A1F5RHQ8_9BACT</name>
<accession>A0A1F5RHQ8</accession>
<dbReference type="PANTHER" id="PTHR42685:SF18">
    <property type="entry name" value="DIGERANYLGERANYLGLYCEROPHOSPHOLIPID REDUCTASE"/>
    <property type="match status" value="1"/>
</dbReference>
<dbReference type="Gene3D" id="3.50.50.60">
    <property type="entry name" value="FAD/NAD(P)-binding domain"/>
    <property type="match status" value="1"/>
</dbReference>
<evidence type="ECO:0000256" key="4">
    <source>
        <dbReference type="ARBA" id="ARBA00023098"/>
    </source>
</evidence>
<dbReference type="PRINTS" id="PR00420">
    <property type="entry name" value="RNGMNOXGNASE"/>
</dbReference>
<organism evidence="9 10">
    <name type="scientific">Candidatus Edwardsbacteria bacterium GWF2_54_11</name>
    <dbReference type="NCBI Taxonomy" id="1817851"/>
    <lineage>
        <taxon>Bacteria</taxon>
        <taxon>Candidatus Edwardsiibacteriota</taxon>
    </lineage>
</organism>
<dbReference type="Pfam" id="PF22578">
    <property type="entry name" value="GGR_cat"/>
    <property type="match status" value="1"/>
</dbReference>
<dbReference type="Proteomes" id="UP000177230">
    <property type="component" value="Unassembled WGS sequence"/>
</dbReference>
<comment type="caution">
    <text evidence="9">The sequence shown here is derived from an EMBL/GenBank/DDBJ whole genome shotgun (WGS) entry which is preliminary data.</text>
</comment>
<keyword evidence="5" id="KW-0594">Phospholipid biosynthesis</keyword>
<keyword evidence="1" id="KW-0444">Lipid biosynthesis</keyword>
<reference evidence="9 10" key="1">
    <citation type="journal article" date="2016" name="Nat. Commun.">
        <title>Thousands of microbial genomes shed light on interconnected biogeochemical processes in an aquifer system.</title>
        <authorList>
            <person name="Anantharaman K."/>
            <person name="Brown C.T."/>
            <person name="Hug L.A."/>
            <person name="Sharon I."/>
            <person name="Castelle C.J."/>
            <person name="Probst A.J."/>
            <person name="Thomas B.C."/>
            <person name="Singh A."/>
            <person name="Wilkins M.J."/>
            <person name="Karaoz U."/>
            <person name="Brodie E.L."/>
            <person name="Williams K.H."/>
            <person name="Hubbard S.S."/>
            <person name="Banfield J.F."/>
        </authorList>
    </citation>
    <scope>NUCLEOTIDE SEQUENCE [LARGE SCALE GENOMIC DNA]</scope>
</reference>
<dbReference type="NCBIfam" id="TIGR02032">
    <property type="entry name" value="GG-red-SF"/>
    <property type="match status" value="1"/>
</dbReference>
<dbReference type="AlphaFoldDB" id="A0A1F5RHQ8"/>
<evidence type="ECO:0000256" key="2">
    <source>
        <dbReference type="ARBA" id="ARBA00022630"/>
    </source>
</evidence>
<keyword evidence="3" id="KW-0560">Oxidoreductase</keyword>
<evidence type="ECO:0000256" key="3">
    <source>
        <dbReference type="ARBA" id="ARBA00023002"/>
    </source>
</evidence>
<evidence type="ECO:0000259" key="7">
    <source>
        <dbReference type="Pfam" id="PF01266"/>
    </source>
</evidence>
<proteinExistence type="predicted"/>
<dbReference type="InterPro" id="IPR006076">
    <property type="entry name" value="FAD-dep_OxRdtase"/>
</dbReference>
<sequence>MFRSDSYDVIVVGGGPAGSLAAREIARAGHSVLLAEKHREIGVPLCCAEATSLRSLGLFMEPDPKWVAAPINGAVLYSPDGTEVAVPWAGVGVVLERKIFDRHLAGLAGAAGAEVMVNTEAVSVKMNGEFAESVTLISGHETRQIKCRAIIGADGVESLVGAWAGLDTRLEPEQFHSCAQYLMSQVDGPTDMVRFWVGRDIAPGGYLWIFPKGGGLANVGLGIVASLAGKKKPVQYLDEFIAKNLPGAKVIEAMVGGTPALGADHPMVKGNVLLAGDAARLTDPLSGAGIAIAMASGTLAGRLTAEYLKTNDLSLLKKYPKEWWSGPWKDLKFHHLVREVFLKLSDQEMDRIARLLVNILAGKDPARINPIDVAKTVIKSDPGILLLGRHLL</sequence>
<dbReference type="InterPro" id="IPR036188">
    <property type="entry name" value="FAD/NAD-bd_sf"/>
</dbReference>
<evidence type="ECO:0008006" key="11">
    <source>
        <dbReference type="Google" id="ProtNLM"/>
    </source>
</evidence>
<keyword evidence="2" id="KW-0285">Flavoprotein</keyword>
<dbReference type="InterPro" id="IPR050407">
    <property type="entry name" value="Geranylgeranyl_reductase"/>
</dbReference>
<keyword evidence="4" id="KW-0443">Lipid metabolism</keyword>
<keyword evidence="6" id="KW-1208">Phospholipid metabolism</keyword>
<dbReference type="InterPro" id="IPR011777">
    <property type="entry name" value="Geranylgeranyl_Rdtase_fam"/>
</dbReference>
<evidence type="ECO:0000256" key="5">
    <source>
        <dbReference type="ARBA" id="ARBA00023209"/>
    </source>
</evidence>
<dbReference type="GO" id="GO:0008654">
    <property type="term" value="P:phospholipid biosynthetic process"/>
    <property type="evidence" value="ECO:0007669"/>
    <property type="project" value="UniProtKB-KW"/>
</dbReference>
<feature type="domain" description="Digeranylgeranylglycerophospholipid reductase catalytic" evidence="8">
    <location>
        <begin position="176"/>
        <end position="257"/>
    </location>
</feature>
<gene>
    <name evidence="9" type="ORF">A2024_10535</name>
</gene>
<evidence type="ECO:0000313" key="10">
    <source>
        <dbReference type="Proteomes" id="UP000177230"/>
    </source>
</evidence>
<dbReference type="PANTHER" id="PTHR42685">
    <property type="entry name" value="GERANYLGERANYL DIPHOSPHATE REDUCTASE"/>
    <property type="match status" value="1"/>
</dbReference>